<evidence type="ECO:0000313" key="5">
    <source>
        <dbReference type="Proteomes" id="UP001501771"/>
    </source>
</evidence>
<sequence>MTQRAADGARTPAHQRLLDAAVDHFGRHGIGDTSLRGIAEAVGTSHRMLIYHFGSREGLLAEVTREVEARQRAVMTATYDTDLPPLEAGARYWEDTVEATLRYGPLFFELAAHAMQGREHASALREELIGAWLPSVTDLCRAIGLPEAQAGTHARLALGAARGLLLDLLVSGEREEVARAADLLNRLLLLSAETGGAGADR</sequence>
<feature type="DNA-binding region" description="H-T-H motif" evidence="2">
    <location>
        <begin position="34"/>
        <end position="53"/>
    </location>
</feature>
<gene>
    <name evidence="4" type="ORF">GCM10009844_29580</name>
</gene>
<evidence type="ECO:0000256" key="1">
    <source>
        <dbReference type="ARBA" id="ARBA00023125"/>
    </source>
</evidence>
<dbReference type="Pfam" id="PF00440">
    <property type="entry name" value="TetR_N"/>
    <property type="match status" value="1"/>
</dbReference>
<dbReference type="PANTHER" id="PTHR30055:SF146">
    <property type="entry name" value="HTH-TYPE TRANSCRIPTIONAL DUAL REGULATOR CECR"/>
    <property type="match status" value="1"/>
</dbReference>
<proteinExistence type="predicted"/>
<dbReference type="InterPro" id="IPR001647">
    <property type="entry name" value="HTH_TetR"/>
</dbReference>
<protein>
    <submittedName>
        <fullName evidence="4">TetR/AcrR family transcriptional regulator</fullName>
    </submittedName>
</protein>
<dbReference type="SUPFAM" id="SSF46689">
    <property type="entry name" value="Homeodomain-like"/>
    <property type="match status" value="1"/>
</dbReference>
<evidence type="ECO:0000256" key="2">
    <source>
        <dbReference type="PROSITE-ProRule" id="PRU00335"/>
    </source>
</evidence>
<dbReference type="InterPro" id="IPR050109">
    <property type="entry name" value="HTH-type_TetR-like_transc_reg"/>
</dbReference>
<feature type="domain" description="HTH tetR-type" evidence="3">
    <location>
        <begin position="11"/>
        <end position="71"/>
    </location>
</feature>
<dbReference type="PRINTS" id="PR00455">
    <property type="entry name" value="HTHTETR"/>
</dbReference>
<accession>A0ABN2ZXL3</accession>
<dbReference type="RefSeq" id="WP_344153698.1">
    <property type="nucleotide sequence ID" value="NZ_BAAAQR010000009.1"/>
</dbReference>
<organism evidence="4 5">
    <name type="scientific">Nocardioides koreensis</name>
    <dbReference type="NCBI Taxonomy" id="433651"/>
    <lineage>
        <taxon>Bacteria</taxon>
        <taxon>Bacillati</taxon>
        <taxon>Actinomycetota</taxon>
        <taxon>Actinomycetes</taxon>
        <taxon>Propionibacteriales</taxon>
        <taxon>Nocardioidaceae</taxon>
        <taxon>Nocardioides</taxon>
    </lineage>
</organism>
<evidence type="ECO:0000313" key="4">
    <source>
        <dbReference type="EMBL" id="GAA2149671.1"/>
    </source>
</evidence>
<dbReference type="EMBL" id="BAAAQR010000009">
    <property type="protein sequence ID" value="GAA2149671.1"/>
    <property type="molecule type" value="Genomic_DNA"/>
</dbReference>
<reference evidence="4 5" key="1">
    <citation type="journal article" date="2019" name="Int. J. Syst. Evol. Microbiol.">
        <title>The Global Catalogue of Microorganisms (GCM) 10K type strain sequencing project: providing services to taxonomists for standard genome sequencing and annotation.</title>
        <authorList>
            <consortium name="The Broad Institute Genomics Platform"/>
            <consortium name="The Broad Institute Genome Sequencing Center for Infectious Disease"/>
            <person name="Wu L."/>
            <person name="Ma J."/>
        </authorList>
    </citation>
    <scope>NUCLEOTIDE SEQUENCE [LARGE SCALE GENOMIC DNA]</scope>
    <source>
        <strain evidence="4 5">JCM 16022</strain>
    </source>
</reference>
<keyword evidence="1 2" id="KW-0238">DNA-binding</keyword>
<dbReference type="InterPro" id="IPR009057">
    <property type="entry name" value="Homeodomain-like_sf"/>
</dbReference>
<comment type="caution">
    <text evidence="4">The sequence shown here is derived from an EMBL/GenBank/DDBJ whole genome shotgun (WGS) entry which is preliminary data.</text>
</comment>
<evidence type="ECO:0000259" key="3">
    <source>
        <dbReference type="PROSITE" id="PS50977"/>
    </source>
</evidence>
<dbReference type="PANTHER" id="PTHR30055">
    <property type="entry name" value="HTH-TYPE TRANSCRIPTIONAL REGULATOR RUTR"/>
    <property type="match status" value="1"/>
</dbReference>
<dbReference type="Gene3D" id="1.10.357.10">
    <property type="entry name" value="Tetracycline Repressor, domain 2"/>
    <property type="match status" value="1"/>
</dbReference>
<keyword evidence="5" id="KW-1185">Reference proteome</keyword>
<dbReference type="Proteomes" id="UP001501771">
    <property type="component" value="Unassembled WGS sequence"/>
</dbReference>
<name>A0ABN2ZXL3_9ACTN</name>
<dbReference type="PROSITE" id="PS50977">
    <property type="entry name" value="HTH_TETR_2"/>
    <property type="match status" value="1"/>
</dbReference>